<dbReference type="REBASE" id="120818">
    <property type="entry name" value="Cur9880ORF879P"/>
</dbReference>
<evidence type="ECO:0000313" key="2">
    <source>
        <dbReference type="Proteomes" id="UP000063971"/>
    </source>
</evidence>
<gene>
    <name evidence="1" type="ORF">CUREO_0879</name>
</gene>
<dbReference type="InterPro" id="IPR018579">
    <property type="entry name" value="Restrct_endonuc_II_LlaJI"/>
</dbReference>
<proteinExistence type="predicted"/>
<keyword evidence="1" id="KW-0255">Endonuclease</keyword>
<keyword evidence="1" id="KW-0378">Hydrolase</keyword>
<dbReference type="Pfam" id="PF09563">
    <property type="entry name" value="RE_LlaJI"/>
    <property type="match status" value="2"/>
</dbReference>
<organism evidence="1 2">
    <name type="scientific">Campylobacter ureolyticus RIGS 9880</name>
    <dbReference type="NCBI Taxonomy" id="1032069"/>
    <lineage>
        <taxon>Bacteria</taxon>
        <taxon>Pseudomonadati</taxon>
        <taxon>Campylobacterota</taxon>
        <taxon>Epsilonproteobacteria</taxon>
        <taxon>Campylobacterales</taxon>
        <taxon>Campylobacteraceae</taxon>
        <taxon>Campylobacter</taxon>
    </lineage>
</organism>
<dbReference type="KEGG" id="cure:CUREO_0879"/>
<name>A0AAU8U0L9_9BACT</name>
<dbReference type="GO" id="GO:0004519">
    <property type="term" value="F:endonuclease activity"/>
    <property type="evidence" value="ECO:0007669"/>
    <property type="project" value="UniProtKB-KW"/>
</dbReference>
<accession>A0AAU8U0L9</accession>
<keyword evidence="1" id="KW-0540">Nuclease</keyword>
<sequence length="479" mass="55750">MDIKLLKELKRYSFDELKNIFEKDDEELRDLLKNLSLMNIVKYLKSCSKFELDELLDEDFKLNDKFDDYVFKYVGIIVVGNICLVIYPKYIEDEKSDKNYEILKQLISVIRKYQSKQQNIGFDEELELENFNLLSVVLELIHSYYEHGLYINENDIIEQNGEGEICWEKTINETTAYFSNNIPFYLDTFTLNQKSNKEDFFTLLHAFVLSEGCKKLKDILNILNISPINLSLAKLDNFGSIEFIINRLNQELSTQFITYRQDILKLLKRYIEQDSIKKTSSDISFVGTSSFNLVWEDVCSKVLDNSLEKRLKELGLRGKDGNENDGNKFLKDIIPKPKWRDVKTSSIHEATKTLIPDIVTINKDGLSIYDAKYYTTILDENEAKNTPGIGDITKQYFYKMTYEDFARKNNISIKHNAFLMPTCKSSANLVGNVSLNLPGYKNLNIIDVILLPTCKMYEYYLANKTICIKIDRDEKAVIL</sequence>
<dbReference type="Proteomes" id="UP000063971">
    <property type="component" value="Chromosome"/>
</dbReference>
<dbReference type="EMBL" id="CP012195">
    <property type="protein sequence ID" value="AKT90733.1"/>
    <property type="molecule type" value="Genomic_DNA"/>
</dbReference>
<dbReference type="RefSeq" id="WP_050334863.1">
    <property type="nucleotide sequence ID" value="NZ_CP012195.1"/>
</dbReference>
<evidence type="ECO:0000313" key="1">
    <source>
        <dbReference type="EMBL" id="AKT90733.1"/>
    </source>
</evidence>
<dbReference type="AlphaFoldDB" id="A0AAU8U0L9"/>
<reference evidence="1 2" key="1">
    <citation type="journal article" date="2015" name="Genome Announc.">
        <title>Complete Genome Sequence of the Campylobacter ureolyticus Clinical Isolate RIGS 9880.</title>
        <authorList>
            <person name="Miller W.G."/>
            <person name="Yee E."/>
            <person name="On S.L."/>
            <person name="Andersen L.P."/>
            <person name="Bono J.L."/>
        </authorList>
    </citation>
    <scope>NUCLEOTIDE SEQUENCE [LARGE SCALE GENOMIC DNA]</scope>
    <source>
        <strain evidence="1 2">RIGS 9880</strain>
    </source>
</reference>
<protein>
    <submittedName>
        <fullName evidence="1">Type II restriction endonuclease, LlaJI family</fullName>
    </submittedName>
</protein>